<dbReference type="EMBL" id="KV440986">
    <property type="protein sequence ID" value="OAD71388.1"/>
    <property type="molecule type" value="Genomic_DNA"/>
</dbReference>
<dbReference type="AlphaFoldDB" id="A0A167LZ36"/>
<proteinExistence type="predicted"/>
<evidence type="ECO:0000313" key="2">
    <source>
        <dbReference type="Proteomes" id="UP000077315"/>
    </source>
</evidence>
<evidence type="ECO:0008006" key="3">
    <source>
        <dbReference type="Google" id="ProtNLM"/>
    </source>
</evidence>
<gene>
    <name evidence="1" type="ORF">PHYBLDRAFT_170753</name>
</gene>
<dbReference type="VEuPathDB" id="FungiDB:PHYBLDRAFT_170753"/>
<dbReference type="CDD" id="cd09917">
    <property type="entry name" value="F-box_SF"/>
    <property type="match status" value="1"/>
</dbReference>
<keyword evidence="2" id="KW-1185">Reference proteome</keyword>
<dbReference type="InterPro" id="IPR032675">
    <property type="entry name" value="LRR_dom_sf"/>
</dbReference>
<protein>
    <recommendedName>
        <fullName evidence="3">F-box domain-containing protein</fullName>
    </recommendedName>
</protein>
<dbReference type="InParanoid" id="A0A167LZ36"/>
<name>A0A167LZ36_PHYB8</name>
<reference evidence="2" key="1">
    <citation type="submission" date="2015-06" db="EMBL/GenBank/DDBJ databases">
        <title>Expansion of signal transduction pathways in fungi by whole-genome duplication.</title>
        <authorList>
            <consortium name="DOE Joint Genome Institute"/>
            <person name="Corrochano L.M."/>
            <person name="Kuo A."/>
            <person name="Marcet-Houben M."/>
            <person name="Polaino S."/>
            <person name="Salamov A."/>
            <person name="Villalobos J.M."/>
            <person name="Alvarez M.I."/>
            <person name="Avalos J."/>
            <person name="Benito E.P."/>
            <person name="Benoit I."/>
            <person name="Burger G."/>
            <person name="Camino L.P."/>
            <person name="Canovas D."/>
            <person name="Cerda-Olmedo E."/>
            <person name="Cheng J.-F."/>
            <person name="Dominguez A."/>
            <person name="Elias M."/>
            <person name="Eslava A.P."/>
            <person name="Glaser F."/>
            <person name="Grimwood J."/>
            <person name="Gutierrez G."/>
            <person name="Heitman J."/>
            <person name="Henrissat B."/>
            <person name="Iturriaga E.A."/>
            <person name="Lang B.F."/>
            <person name="Lavin J.L."/>
            <person name="Lee S."/>
            <person name="Li W."/>
            <person name="Lindquist E."/>
            <person name="Lopez-Garcia S."/>
            <person name="Luque E.M."/>
            <person name="Marcos A.T."/>
            <person name="Martin J."/>
            <person name="McCluskey K."/>
            <person name="Medina H.R."/>
            <person name="Miralles-Duran A."/>
            <person name="Miyazaki A."/>
            <person name="Munoz-Torres E."/>
            <person name="Oguiza J.A."/>
            <person name="Ohm R."/>
            <person name="Olmedo M."/>
            <person name="Orejas M."/>
            <person name="Ortiz-Castellanos L."/>
            <person name="Pisabarro A.G."/>
            <person name="Rodriguez-Romero J."/>
            <person name="Ruiz-Herrera J."/>
            <person name="Ruiz-Vazquez R."/>
            <person name="Sanz C."/>
            <person name="Schackwitz W."/>
            <person name="Schmutz J."/>
            <person name="Shahriari M."/>
            <person name="Shelest E."/>
            <person name="Silva-Franco F."/>
            <person name="Soanes D."/>
            <person name="Syed K."/>
            <person name="Tagua V.G."/>
            <person name="Talbot N.J."/>
            <person name="Thon M."/>
            <person name="De vries R.P."/>
            <person name="Wiebenga A."/>
            <person name="Yadav J.S."/>
            <person name="Braun E.L."/>
            <person name="Baker S."/>
            <person name="Garre V."/>
            <person name="Horwitz B."/>
            <person name="Torres-Martinez S."/>
            <person name="Idnurm A."/>
            <person name="Herrera-Estrella A."/>
            <person name="Gabaldon T."/>
            <person name="Grigoriev I.V."/>
        </authorList>
    </citation>
    <scope>NUCLEOTIDE SEQUENCE [LARGE SCALE GENOMIC DNA]</scope>
    <source>
        <strain evidence="2">NRRL 1555(-)</strain>
    </source>
</reference>
<dbReference type="OrthoDB" id="67716at2759"/>
<evidence type="ECO:0000313" key="1">
    <source>
        <dbReference type="EMBL" id="OAD71388.1"/>
    </source>
</evidence>
<dbReference type="SUPFAM" id="SSF81383">
    <property type="entry name" value="F-box domain"/>
    <property type="match status" value="1"/>
</dbReference>
<dbReference type="RefSeq" id="XP_018289428.1">
    <property type="nucleotide sequence ID" value="XM_018436421.1"/>
</dbReference>
<organism evidence="1 2">
    <name type="scientific">Phycomyces blakesleeanus (strain ATCC 8743b / DSM 1359 / FGSC 10004 / NBRC 33097 / NRRL 1555)</name>
    <dbReference type="NCBI Taxonomy" id="763407"/>
    <lineage>
        <taxon>Eukaryota</taxon>
        <taxon>Fungi</taxon>
        <taxon>Fungi incertae sedis</taxon>
        <taxon>Mucoromycota</taxon>
        <taxon>Mucoromycotina</taxon>
        <taxon>Mucoromycetes</taxon>
        <taxon>Mucorales</taxon>
        <taxon>Phycomycetaceae</taxon>
        <taxon>Phycomyces</taxon>
    </lineage>
</organism>
<accession>A0A167LZ36</accession>
<dbReference type="Gene3D" id="3.80.10.10">
    <property type="entry name" value="Ribonuclease Inhibitor"/>
    <property type="match status" value="1"/>
</dbReference>
<dbReference type="Proteomes" id="UP000077315">
    <property type="component" value="Unassembled WGS sequence"/>
</dbReference>
<dbReference type="InterPro" id="IPR036047">
    <property type="entry name" value="F-box-like_dom_sf"/>
</dbReference>
<sequence length="608" mass="70352">MSVSRLPHEVLVNIAFYLPIECCSETALVCRAWTVPFMEKAWSIIQISTEKKAKALYNLLLNEKSLVHSHVDDVKSIIINGDVILPENVFLSLQDNFQSVVYLQITSSTFQNYCTYPYHNWKKWKSLTILYLHVLSDIFGIEDIVPVLSYLPNIAELNLGNSHDLSQYSMRWTHLDLLQEQLPKLDTLILYLDLEPIDTTDFETISSGPVHPRLISFSYYGKPFSMTWLYYWAKRYPQLCELYSICRPVEIPKVETTISVLQAMLKLKDPLNHLETAFFRSNPRGGIIDPSFLQILFLNTNHLMDVNCLVSTRDEDSSNTTSVLKALMRSYKSLLRLTLEIKEYSSYPTSIINSFKICPSLVVLDIKSRGTVFKLDQILNYFPVLVTMKLNIKKLCLSQSANKLPPSHSLRNFEIQNADFDFSLFSYLSRRCYFIDTFFMSQVLITESPYLWHGYIFIDMPFSSFTSIKFDRVYVRGVKGPINNMKNVLLSITQLYDQHCRIDLLPDLKAKIKGTILFKGYIEENTDSDIRWENIADKDSSEFLANFESIEAGNKIPLRQFKPKGWFEILTCVSDCEDTLDIEVIPLNYIKIRCEVIESFDLTYKSSI</sequence>
<dbReference type="GeneID" id="28997327"/>